<dbReference type="Pfam" id="PF02881">
    <property type="entry name" value="SRP54_N"/>
    <property type="match status" value="1"/>
</dbReference>
<organism evidence="11 12">
    <name type="scientific">Flavobacterium dankookense</name>
    <dbReference type="NCBI Taxonomy" id="706186"/>
    <lineage>
        <taxon>Bacteria</taxon>
        <taxon>Pseudomonadati</taxon>
        <taxon>Bacteroidota</taxon>
        <taxon>Flavobacteriia</taxon>
        <taxon>Flavobacteriales</taxon>
        <taxon>Flavobacteriaceae</taxon>
        <taxon>Flavobacterium</taxon>
    </lineage>
</organism>
<evidence type="ECO:0000313" key="12">
    <source>
        <dbReference type="Proteomes" id="UP000295260"/>
    </source>
</evidence>
<comment type="function">
    <text evidence="9">Involved in targeting and insertion of nascent membrane proteins into the cytoplasmic membrane. Binds to the hydrophobic signal sequence of the ribosome-nascent chain (RNC) as it emerges from the ribosomes. The SRP-RNC complex is then targeted to the cytoplasmic membrane where it interacts with the SRP receptor FtsY.</text>
</comment>
<comment type="domain">
    <text evidence="9">Composed of three domains: the N-terminal N domain, which is responsible for interactions with the ribosome, the central G domain, which binds GTP, and the C-terminal M domain, which binds the RNA and the signal sequence of the RNC.</text>
</comment>
<evidence type="ECO:0000256" key="5">
    <source>
        <dbReference type="ARBA" id="ARBA00023134"/>
    </source>
</evidence>
<comment type="subcellular location">
    <subcellularLocation>
        <location evidence="9">Cytoplasm</location>
    </subcellularLocation>
    <text evidence="9">The SRP-RNC complex is targeted to the cytoplasmic membrane.</text>
</comment>
<proteinExistence type="inferred from homology"/>
<dbReference type="SUPFAM" id="SSF52540">
    <property type="entry name" value="P-loop containing nucleoside triphosphate hydrolases"/>
    <property type="match status" value="1"/>
</dbReference>
<dbReference type="EMBL" id="SNXR01000019">
    <property type="protein sequence ID" value="TDP57366.1"/>
    <property type="molecule type" value="Genomic_DNA"/>
</dbReference>
<feature type="domain" description="SRP54-type proteins GTP-binding" evidence="10">
    <location>
        <begin position="309"/>
        <end position="322"/>
    </location>
</feature>
<evidence type="ECO:0000313" key="11">
    <source>
        <dbReference type="EMBL" id="TDP57366.1"/>
    </source>
</evidence>
<evidence type="ECO:0000256" key="8">
    <source>
        <dbReference type="ARBA" id="ARBA00048027"/>
    </source>
</evidence>
<comment type="catalytic activity">
    <reaction evidence="8 9">
        <text>GTP + H2O = GDP + phosphate + H(+)</text>
        <dbReference type="Rhea" id="RHEA:19669"/>
        <dbReference type="ChEBI" id="CHEBI:15377"/>
        <dbReference type="ChEBI" id="CHEBI:15378"/>
        <dbReference type="ChEBI" id="CHEBI:37565"/>
        <dbReference type="ChEBI" id="CHEBI:43474"/>
        <dbReference type="ChEBI" id="CHEBI:58189"/>
        <dbReference type="EC" id="3.6.5.4"/>
    </reaction>
</comment>
<dbReference type="SMART" id="SM00962">
    <property type="entry name" value="SRP54"/>
    <property type="match status" value="1"/>
</dbReference>
<dbReference type="GO" id="GO:0003924">
    <property type="term" value="F:GTPase activity"/>
    <property type="evidence" value="ECO:0007669"/>
    <property type="project" value="UniProtKB-UniRule"/>
</dbReference>
<dbReference type="Gene3D" id="3.40.50.300">
    <property type="entry name" value="P-loop containing nucleotide triphosphate hydrolases"/>
    <property type="match status" value="1"/>
</dbReference>
<dbReference type="InterPro" id="IPR022941">
    <property type="entry name" value="SRP54"/>
</dbReference>
<evidence type="ECO:0000256" key="9">
    <source>
        <dbReference type="HAMAP-Rule" id="MF_00306"/>
    </source>
</evidence>
<evidence type="ECO:0000256" key="3">
    <source>
        <dbReference type="ARBA" id="ARBA00022801"/>
    </source>
</evidence>
<dbReference type="Pfam" id="PF02978">
    <property type="entry name" value="SRP_SPB"/>
    <property type="match status" value="1"/>
</dbReference>
<dbReference type="GO" id="GO:0048500">
    <property type="term" value="C:signal recognition particle"/>
    <property type="evidence" value="ECO:0007669"/>
    <property type="project" value="UniProtKB-UniRule"/>
</dbReference>
<evidence type="ECO:0000259" key="10">
    <source>
        <dbReference type="PROSITE" id="PS00300"/>
    </source>
</evidence>
<dbReference type="EC" id="3.6.5.4" evidence="9"/>
<dbReference type="SMART" id="SM00963">
    <property type="entry name" value="SRP54_N"/>
    <property type="match status" value="1"/>
</dbReference>
<dbReference type="Pfam" id="PF00448">
    <property type="entry name" value="SRP54"/>
    <property type="match status" value="1"/>
</dbReference>
<dbReference type="SMART" id="SM00382">
    <property type="entry name" value="AAA"/>
    <property type="match status" value="1"/>
</dbReference>
<protein>
    <recommendedName>
        <fullName evidence="9">Signal recognition particle protein</fullName>
        <ecNumber evidence="9">3.6.5.4</ecNumber>
    </recommendedName>
    <alternativeName>
        <fullName evidence="9">Fifty-four homolog</fullName>
    </alternativeName>
</protein>
<dbReference type="FunFam" id="3.40.50.300:FF:000022">
    <property type="entry name" value="Signal recognition particle 54 kDa subunit"/>
    <property type="match status" value="1"/>
</dbReference>
<gene>
    <name evidence="9" type="primary">ffh</name>
    <name evidence="11" type="ORF">BC748_2886</name>
</gene>
<keyword evidence="5 9" id="KW-0342">GTP-binding</keyword>
<evidence type="ECO:0000256" key="7">
    <source>
        <dbReference type="ARBA" id="ARBA00023274"/>
    </source>
</evidence>
<keyword evidence="6 9" id="KW-0733">Signal recognition particle</keyword>
<dbReference type="InterPro" id="IPR042101">
    <property type="entry name" value="SRP54_N_sf"/>
</dbReference>
<feature type="binding site" evidence="9">
    <location>
        <begin position="230"/>
        <end position="234"/>
    </location>
    <ligand>
        <name>GTP</name>
        <dbReference type="ChEBI" id="CHEBI:37565"/>
    </ligand>
</feature>
<dbReference type="InterPro" id="IPR013822">
    <property type="entry name" value="Signal_recog_particl_SRP54_hlx"/>
</dbReference>
<keyword evidence="7 9" id="KW-0687">Ribonucleoprotein</keyword>
<dbReference type="GO" id="GO:0008312">
    <property type="term" value="F:7S RNA binding"/>
    <property type="evidence" value="ECO:0007669"/>
    <property type="project" value="InterPro"/>
</dbReference>
<feature type="binding site" evidence="9">
    <location>
        <begin position="147"/>
        <end position="154"/>
    </location>
    <ligand>
        <name>GTP</name>
        <dbReference type="ChEBI" id="CHEBI:37565"/>
    </ligand>
</feature>
<dbReference type="InterPro" id="IPR003593">
    <property type="entry name" value="AAA+_ATPase"/>
</dbReference>
<dbReference type="InterPro" id="IPR036891">
    <property type="entry name" value="Signal_recog_part_SRP54_M_sf"/>
</dbReference>
<dbReference type="GO" id="GO:0006614">
    <property type="term" value="P:SRP-dependent cotranslational protein targeting to membrane"/>
    <property type="evidence" value="ECO:0007669"/>
    <property type="project" value="InterPro"/>
</dbReference>
<comment type="similarity">
    <text evidence="1 9">Belongs to the GTP-binding SRP family. SRP54 subfamily.</text>
</comment>
<dbReference type="Gene3D" id="1.20.120.140">
    <property type="entry name" value="Signal recognition particle SRP54, nucleotide-binding domain"/>
    <property type="match status" value="1"/>
</dbReference>
<accession>A0A4R6Q6G1</accession>
<feature type="binding site" evidence="9">
    <location>
        <begin position="288"/>
        <end position="291"/>
    </location>
    <ligand>
        <name>GTP</name>
        <dbReference type="ChEBI" id="CHEBI:37565"/>
    </ligand>
</feature>
<dbReference type="PANTHER" id="PTHR11564">
    <property type="entry name" value="SIGNAL RECOGNITION PARTICLE 54K PROTEIN SRP54"/>
    <property type="match status" value="1"/>
</dbReference>
<evidence type="ECO:0000256" key="1">
    <source>
        <dbReference type="ARBA" id="ARBA00005450"/>
    </source>
</evidence>
<evidence type="ECO:0000256" key="2">
    <source>
        <dbReference type="ARBA" id="ARBA00022741"/>
    </source>
</evidence>
<dbReference type="NCBIfam" id="TIGR00959">
    <property type="entry name" value="ffh"/>
    <property type="match status" value="1"/>
</dbReference>
<comment type="subunit">
    <text evidence="9">Part of the signal recognition particle protein translocation system, which is composed of SRP and FtsY.</text>
</comment>
<keyword evidence="2 9" id="KW-0547">Nucleotide-binding</keyword>
<dbReference type="Gene3D" id="1.10.260.30">
    <property type="entry name" value="Signal recognition particle, SRP54 subunit, M-domain"/>
    <property type="match status" value="1"/>
</dbReference>
<dbReference type="AlphaFoldDB" id="A0A4R6Q6G1"/>
<dbReference type="InterPro" id="IPR000897">
    <property type="entry name" value="SRP54_GTPase_dom"/>
</dbReference>
<keyword evidence="4 9" id="KW-0694">RNA-binding</keyword>
<dbReference type="InterPro" id="IPR004125">
    <property type="entry name" value="Signal_recog_particle_SRP54_M"/>
</dbReference>
<dbReference type="SUPFAM" id="SSF47446">
    <property type="entry name" value="Signal peptide-binding domain"/>
    <property type="match status" value="1"/>
</dbReference>
<evidence type="ECO:0000256" key="6">
    <source>
        <dbReference type="ARBA" id="ARBA00023135"/>
    </source>
</evidence>
<keyword evidence="3 9" id="KW-0378">Hydrolase</keyword>
<dbReference type="GO" id="GO:0005525">
    <property type="term" value="F:GTP binding"/>
    <property type="evidence" value="ECO:0007669"/>
    <property type="project" value="UniProtKB-UniRule"/>
</dbReference>
<dbReference type="InterPro" id="IPR004780">
    <property type="entry name" value="SRP"/>
</dbReference>
<sequence length="486" mass="53964">MMPAFLSWFFYFNNSNFSNFVTWQLSNFKLSLQLHKTKHCIMFNNLSEKLDKALHILKGHGKITEVNVAETLKEVRRALLDADVNFKIAKDFTTRVKEKAIGENVLTTLQPGQLLVKIVKDELTELMGGEATGINLSGNPSVILMSGLQGSGKTTFSGKLANYLKTKKGKKPLLVACDIYRPAAINQLHVVGDQVGVEVYSEPENKNPVDISLKAIAYAKANGFNVVIVDTAGRLAIDEQMMDEIANVHAAIKPQETLFVVDSMTGQDAVNTAKAFNDRLNFDGVILTKLDGDTRGGAAISIKSVVDKPIKFIGTGEKMEAIDVFYPSRMADRILGMGDVVSLVERAQEQYDEEEARKIQKKIAKNEFGFDDFLAQIQQVKKMGNMKDLVGMIPGAGKALKDVEIEDDAFKHVEAIIYSMTPKERTKPSIIDMKRKTRIAKGSGRKLEEVNQLMKQFDQMSKMMKMMQGPGGKNMMKMMGGMKGMR</sequence>
<keyword evidence="12" id="KW-1185">Reference proteome</keyword>
<dbReference type="CDD" id="cd18539">
    <property type="entry name" value="SRP_G"/>
    <property type="match status" value="1"/>
</dbReference>
<dbReference type="InterPro" id="IPR027417">
    <property type="entry name" value="P-loop_NTPase"/>
</dbReference>
<dbReference type="Proteomes" id="UP000295260">
    <property type="component" value="Unassembled WGS sequence"/>
</dbReference>
<evidence type="ECO:0000256" key="4">
    <source>
        <dbReference type="ARBA" id="ARBA00022884"/>
    </source>
</evidence>
<name>A0A4R6Q6G1_9FLAO</name>
<keyword evidence="9" id="KW-0963">Cytoplasm</keyword>
<comment type="caution">
    <text evidence="11">The sequence shown here is derived from an EMBL/GenBank/DDBJ whole genome shotgun (WGS) entry which is preliminary data.</text>
</comment>
<dbReference type="PROSITE" id="PS00300">
    <property type="entry name" value="SRP54"/>
    <property type="match status" value="1"/>
</dbReference>
<reference evidence="11 12" key="1">
    <citation type="submission" date="2019-03" db="EMBL/GenBank/DDBJ databases">
        <title>Genomic Encyclopedia of Archaeal and Bacterial Type Strains, Phase II (KMG-II): from individual species to whole genera.</title>
        <authorList>
            <person name="Goeker M."/>
        </authorList>
    </citation>
    <scope>NUCLEOTIDE SEQUENCE [LARGE SCALE GENOMIC DNA]</scope>
    <source>
        <strain evidence="11 12">DSM 25687</strain>
    </source>
</reference>
<dbReference type="PANTHER" id="PTHR11564:SF5">
    <property type="entry name" value="SIGNAL RECOGNITION PARTICLE SUBUNIT SRP54"/>
    <property type="match status" value="1"/>
</dbReference>
<dbReference type="HAMAP" id="MF_00306">
    <property type="entry name" value="SRP54"/>
    <property type="match status" value="1"/>
</dbReference>